<evidence type="ECO:0000313" key="2">
    <source>
        <dbReference type="EMBL" id="RZS89415.1"/>
    </source>
</evidence>
<dbReference type="PANTHER" id="PTHR32432">
    <property type="entry name" value="CELL DIVISION PROTEIN FTSA-RELATED"/>
    <property type="match status" value="1"/>
</dbReference>
<dbReference type="PANTHER" id="PTHR32432:SF3">
    <property type="entry name" value="ETHANOLAMINE UTILIZATION PROTEIN EUTJ"/>
    <property type="match status" value="1"/>
</dbReference>
<sequence length="342" mass="34901">MASRAGIGLDIGTTAVRVVQVAERRGRLRVTRMGEVALPPGAVREGEVVDSAAVAAAIRQLWAEVRPSSKRVGLGLASRRVVVRQVDLPSMPVDELRASLPFAVGDLIPMPTDAAMLDFWPVEERDAGGGSVVRGLLVAAAKQAVDDAVGAVQAAGLTPVSIDILPFALLRALHSGAPQDAPPAVEALVDIGADVTSMVVHSAGRPLFVRSLLRGGAAATEAIATRLAVDFATAEALKRGDLAPPDVETGEAVRALLDESAAEVALEIRNSLGYYAATAGGSSPVERVVLSGGGALLSGLLPRLVLDGMPVEVASPTHALPGDDSVPSFATAIPVGLALGCI</sequence>
<dbReference type="CDD" id="cd24049">
    <property type="entry name" value="ASKHA_NBD_PilM"/>
    <property type="match status" value="1"/>
</dbReference>
<dbReference type="InterPro" id="IPR043129">
    <property type="entry name" value="ATPase_NBD"/>
</dbReference>
<dbReference type="InterPro" id="IPR050696">
    <property type="entry name" value="FtsA/MreB"/>
</dbReference>
<dbReference type="InterPro" id="IPR003494">
    <property type="entry name" value="SHS2_FtsA"/>
</dbReference>
<dbReference type="EMBL" id="SGXD01000002">
    <property type="protein sequence ID" value="RZS89415.1"/>
    <property type="molecule type" value="Genomic_DNA"/>
</dbReference>
<dbReference type="Proteomes" id="UP000293638">
    <property type="component" value="Unassembled WGS sequence"/>
</dbReference>
<dbReference type="AlphaFoldDB" id="A0A4Q7NR25"/>
<dbReference type="PIRSF" id="PIRSF019169">
    <property type="entry name" value="PilM"/>
    <property type="match status" value="1"/>
</dbReference>
<dbReference type="GO" id="GO:0051301">
    <property type="term" value="P:cell division"/>
    <property type="evidence" value="ECO:0007669"/>
    <property type="project" value="InterPro"/>
</dbReference>
<organism evidence="2 3">
    <name type="scientific">Motilibacter rhizosphaerae</name>
    <dbReference type="NCBI Taxonomy" id="598652"/>
    <lineage>
        <taxon>Bacteria</taxon>
        <taxon>Bacillati</taxon>
        <taxon>Actinomycetota</taxon>
        <taxon>Actinomycetes</taxon>
        <taxon>Motilibacterales</taxon>
        <taxon>Motilibacteraceae</taxon>
        <taxon>Motilibacter</taxon>
    </lineage>
</organism>
<keyword evidence="3" id="KW-1185">Reference proteome</keyword>
<accession>A0A4Q7NR25</accession>
<dbReference type="NCBIfam" id="TIGR01175">
    <property type="entry name" value="pilM"/>
    <property type="match status" value="1"/>
</dbReference>
<dbReference type="Gene3D" id="3.30.420.40">
    <property type="match status" value="2"/>
</dbReference>
<dbReference type="InterPro" id="IPR005883">
    <property type="entry name" value="PilM"/>
</dbReference>
<feature type="domain" description="SHS2" evidence="1">
    <location>
        <begin position="6"/>
        <end position="173"/>
    </location>
</feature>
<dbReference type="SUPFAM" id="SSF53067">
    <property type="entry name" value="Actin-like ATPase domain"/>
    <property type="match status" value="2"/>
</dbReference>
<evidence type="ECO:0000313" key="3">
    <source>
        <dbReference type="Proteomes" id="UP000293638"/>
    </source>
</evidence>
<name>A0A4Q7NR25_9ACTN</name>
<gene>
    <name evidence="2" type="ORF">EV189_1178</name>
</gene>
<evidence type="ECO:0000259" key="1">
    <source>
        <dbReference type="SMART" id="SM00842"/>
    </source>
</evidence>
<comment type="caution">
    <text evidence="2">The sequence shown here is derived from an EMBL/GenBank/DDBJ whole genome shotgun (WGS) entry which is preliminary data.</text>
</comment>
<dbReference type="RefSeq" id="WP_165400155.1">
    <property type="nucleotide sequence ID" value="NZ_SGXD01000002.1"/>
</dbReference>
<dbReference type="Gene3D" id="3.30.1490.300">
    <property type="match status" value="1"/>
</dbReference>
<protein>
    <submittedName>
        <fullName evidence="2">Type IV pilus assembly protein PilM</fullName>
    </submittedName>
</protein>
<reference evidence="2 3" key="1">
    <citation type="submission" date="2019-02" db="EMBL/GenBank/DDBJ databases">
        <title>Genomic Encyclopedia of Type Strains, Phase IV (KMG-IV): sequencing the most valuable type-strain genomes for metagenomic binning, comparative biology and taxonomic classification.</title>
        <authorList>
            <person name="Goeker M."/>
        </authorList>
    </citation>
    <scope>NUCLEOTIDE SEQUENCE [LARGE SCALE GENOMIC DNA]</scope>
    <source>
        <strain evidence="2 3">DSM 45622</strain>
    </source>
</reference>
<dbReference type="SMART" id="SM00842">
    <property type="entry name" value="FtsA"/>
    <property type="match status" value="1"/>
</dbReference>
<proteinExistence type="predicted"/>
<dbReference type="Pfam" id="PF11104">
    <property type="entry name" value="PilM_2"/>
    <property type="match status" value="1"/>
</dbReference>